<evidence type="ECO:0000256" key="4">
    <source>
        <dbReference type="SAM" id="Phobius"/>
    </source>
</evidence>
<feature type="transmembrane region" description="Helical" evidence="4">
    <location>
        <begin position="27"/>
        <end position="46"/>
    </location>
</feature>
<dbReference type="PANTHER" id="PTHR44688:SF16">
    <property type="entry name" value="DNA-BINDING TRANSCRIPTIONAL ACTIVATOR DEVR_DOSR"/>
    <property type="match status" value="1"/>
</dbReference>
<dbReference type="SMART" id="SM00421">
    <property type="entry name" value="HTH_LUXR"/>
    <property type="match status" value="1"/>
</dbReference>
<feature type="transmembrane region" description="Helical" evidence="4">
    <location>
        <begin position="221"/>
        <end position="239"/>
    </location>
</feature>
<evidence type="ECO:0000256" key="2">
    <source>
        <dbReference type="ARBA" id="ARBA00023125"/>
    </source>
</evidence>
<name>A0A7C8FTG2_9ACTN</name>
<proteinExistence type="predicted"/>
<dbReference type="RefSeq" id="WP_151430511.1">
    <property type="nucleotide sequence ID" value="NZ_JANJZI010000017.1"/>
</dbReference>
<feature type="transmembrane region" description="Helical" evidence="4">
    <location>
        <begin position="245"/>
        <end position="266"/>
    </location>
</feature>
<dbReference type="InterPro" id="IPR016032">
    <property type="entry name" value="Sig_transdc_resp-reg_C-effctor"/>
</dbReference>
<evidence type="ECO:0000256" key="1">
    <source>
        <dbReference type="ARBA" id="ARBA00023015"/>
    </source>
</evidence>
<evidence type="ECO:0000313" key="7">
    <source>
        <dbReference type="Proteomes" id="UP000479639"/>
    </source>
</evidence>
<dbReference type="PROSITE" id="PS00622">
    <property type="entry name" value="HTH_LUXR_1"/>
    <property type="match status" value="1"/>
</dbReference>
<dbReference type="PROSITE" id="PS50043">
    <property type="entry name" value="HTH_LUXR_2"/>
    <property type="match status" value="1"/>
</dbReference>
<feature type="transmembrane region" description="Helical" evidence="4">
    <location>
        <begin position="278"/>
        <end position="302"/>
    </location>
</feature>
<feature type="transmembrane region" description="Helical" evidence="4">
    <location>
        <begin position="308"/>
        <end position="327"/>
    </location>
</feature>
<dbReference type="PANTHER" id="PTHR44688">
    <property type="entry name" value="DNA-BINDING TRANSCRIPTIONAL ACTIVATOR DEVR_DOSR"/>
    <property type="match status" value="1"/>
</dbReference>
<sequence>MVSSLCNVAGYVAIALVLSRLRCFGRLAAAAAVAGALAIVGSWALWTLGAVGSVEALLVYKGATRICAAFVIVAWGIRFSDLESALLTRRALAAFLVATVAFLALGVLRGLSQCLLLAALLPASMVLWHRIGPGGASGAAVGGAASVGAVRQFASSVWRVLLVFSLFGVVTWVVILDAQATSPGGVAGSFVAGACFVVMACLLVASCLFESAISYRYVFKLVLPLVMVGLLLVVALEGFRGMGAALVSVGYTCFDLFCFVMVASACRQSGVRAGAAFGWYRALESFLPVPALGLTLLANIVGMRDGNGALYVLVAACVLVLAVVLVFDRGNIMERSYLNPAVNYPRAEALYFARQCEAAIERYELSPREAEVLSLVVRGRSVPHIAERLYLSRGTVKTHIARIYQKFGARDRQAMIDIIESIALDDA</sequence>
<evidence type="ECO:0000256" key="3">
    <source>
        <dbReference type="ARBA" id="ARBA00023163"/>
    </source>
</evidence>
<feature type="domain" description="HTH luxR-type" evidence="5">
    <location>
        <begin position="358"/>
        <end position="423"/>
    </location>
</feature>
<gene>
    <name evidence="6" type="ORF">F8D48_06275</name>
</gene>
<feature type="transmembrane region" description="Helical" evidence="4">
    <location>
        <begin position="187"/>
        <end position="209"/>
    </location>
</feature>
<dbReference type="GO" id="GO:0006355">
    <property type="term" value="P:regulation of DNA-templated transcription"/>
    <property type="evidence" value="ECO:0007669"/>
    <property type="project" value="InterPro"/>
</dbReference>
<dbReference type="Gene3D" id="1.10.10.10">
    <property type="entry name" value="Winged helix-like DNA-binding domain superfamily/Winged helix DNA-binding domain"/>
    <property type="match status" value="1"/>
</dbReference>
<dbReference type="AlphaFoldDB" id="A0A7C8FTG2"/>
<dbReference type="Pfam" id="PF00196">
    <property type="entry name" value="GerE"/>
    <property type="match status" value="1"/>
</dbReference>
<protein>
    <submittedName>
        <fullName evidence="6">Helix-turn-helix transcriptional regulator</fullName>
    </submittedName>
</protein>
<dbReference type="PRINTS" id="PR00038">
    <property type="entry name" value="HTHLUXR"/>
</dbReference>
<evidence type="ECO:0000313" key="6">
    <source>
        <dbReference type="EMBL" id="KAB1648494.1"/>
    </source>
</evidence>
<dbReference type="InterPro" id="IPR000792">
    <property type="entry name" value="Tscrpt_reg_LuxR_C"/>
</dbReference>
<keyword evidence="3" id="KW-0804">Transcription</keyword>
<dbReference type="SUPFAM" id="SSF46894">
    <property type="entry name" value="C-terminal effector domain of the bipartite response regulators"/>
    <property type="match status" value="1"/>
</dbReference>
<keyword evidence="4" id="KW-0472">Membrane</keyword>
<reference evidence="6 7" key="1">
    <citation type="submission" date="2019-09" db="EMBL/GenBank/DDBJ databases">
        <title>Whole genome shotgun sequencing (WGS) of Ellagibacter isourolithinifaciens DSM 104140(T) and Adlercreutzia muris DSM 29508(T).</title>
        <authorList>
            <person name="Stoll D.A."/>
            <person name="Danylec N."/>
            <person name="Huch M."/>
        </authorList>
    </citation>
    <scope>NUCLEOTIDE SEQUENCE [LARGE SCALE GENOMIC DNA]</scope>
    <source>
        <strain evidence="6 7">DSM 29508</strain>
    </source>
</reference>
<dbReference type="CDD" id="cd06170">
    <property type="entry name" value="LuxR_C_like"/>
    <property type="match status" value="1"/>
</dbReference>
<keyword evidence="2" id="KW-0238">DNA-binding</keyword>
<organism evidence="6 7">
    <name type="scientific">Adlercreutzia muris</name>
    <dbReference type="NCBI Taxonomy" id="1796610"/>
    <lineage>
        <taxon>Bacteria</taxon>
        <taxon>Bacillati</taxon>
        <taxon>Actinomycetota</taxon>
        <taxon>Coriobacteriia</taxon>
        <taxon>Eggerthellales</taxon>
        <taxon>Eggerthellaceae</taxon>
        <taxon>Adlercreutzia</taxon>
    </lineage>
</organism>
<keyword evidence="4" id="KW-0812">Transmembrane</keyword>
<accession>A0A7C8FTG2</accession>
<keyword evidence="1" id="KW-0805">Transcription regulation</keyword>
<feature type="transmembrane region" description="Helical" evidence="4">
    <location>
        <begin position="58"/>
        <end position="79"/>
    </location>
</feature>
<keyword evidence="7" id="KW-1185">Reference proteome</keyword>
<feature type="transmembrane region" description="Helical" evidence="4">
    <location>
        <begin position="91"/>
        <end position="111"/>
    </location>
</feature>
<dbReference type="GO" id="GO:0003677">
    <property type="term" value="F:DNA binding"/>
    <property type="evidence" value="ECO:0007669"/>
    <property type="project" value="UniProtKB-KW"/>
</dbReference>
<feature type="transmembrane region" description="Helical" evidence="4">
    <location>
        <begin position="157"/>
        <end position="175"/>
    </location>
</feature>
<feature type="transmembrane region" description="Helical" evidence="4">
    <location>
        <begin position="131"/>
        <end position="150"/>
    </location>
</feature>
<dbReference type="Proteomes" id="UP000479639">
    <property type="component" value="Unassembled WGS sequence"/>
</dbReference>
<evidence type="ECO:0000259" key="5">
    <source>
        <dbReference type="PROSITE" id="PS50043"/>
    </source>
</evidence>
<dbReference type="EMBL" id="WAJS01000016">
    <property type="protein sequence ID" value="KAB1648494.1"/>
    <property type="molecule type" value="Genomic_DNA"/>
</dbReference>
<comment type="caution">
    <text evidence="6">The sequence shown here is derived from an EMBL/GenBank/DDBJ whole genome shotgun (WGS) entry which is preliminary data.</text>
</comment>
<dbReference type="InterPro" id="IPR036388">
    <property type="entry name" value="WH-like_DNA-bd_sf"/>
</dbReference>
<keyword evidence="4" id="KW-1133">Transmembrane helix</keyword>